<name>A0ACB7TU84_DIOAL</name>
<dbReference type="EMBL" id="CM037030">
    <property type="protein sequence ID" value="KAH7650620.1"/>
    <property type="molecule type" value="Genomic_DNA"/>
</dbReference>
<evidence type="ECO:0000313" key="1">
    <source>
        <dbReference type="EMBL" id="KAH7650620.1"/>
    </source>
</evidence>
<keyword evidence="2" id="KW-1185">Reference proteome</keyword>
<comment type="caution">
    <text evidence="1">The sequence shown here is derived from an EMBL/GenBank/DDBJ whole genome shotgun (WGS) entry which is preliminary data.</text>
</comment>
<reference evidence="2" key="1">
    <citation type="journal article" date="2022" name="Nat. Commun.">
        <title>Chromosome evolution and the genetic basis of agronomically important traits in greater yam.</title>
        <authorList>
            <person name="Bredeson J.V."/>
            <person name="Lyons J.B."/>
            <person name="Oniyinde I.O."/>
            <person name="Okereke N.R."/>
            <person name="Kolade O."/>
            <person name="Nnabue I."/>
            <person name="Nwadili C.O."/>
            <person name="Hribova E."/>
            <person name="Parker M."/>
            <person name="Nwogha J."/>
            <person name="Shu S."/>
            <person name="Carlson J."/>
            <person name="Kariba R."/>
            <person name="Muthemba S."/>
            <person name="Knop K."/>
            <person name="Barton G.J."/>
            <person name="Sherwood A.V."/>
            <person name="Lopez-Montes A."/>
            <person name="Asiedu R."/>
            <person name="Jamnadass R."/>
            <person name="Muchugi A."/>
            <person name="Goodstein D."/>
            <person name="Egesi C.N."/>
            <person name="Featherston J."/>
            <person name="Asfaw A."/>
            <person name="Simpson G.G."/>
            <person name="Dolezel J."/>
            <person name="Hendre P.S."/>
            <person name="Van Deynze A."/>
            <person name="Kumar P.L."/>
            <person name="Obidiegwu J.E."/>
            <person name="Bhattacharjee R."/>
            <person name="Rokhsar D.S."/>
        </authorList>
    </citation>
    <scope>NUCLEOTIDE SEQUENCE [LARGE SCALE GENOMIC DNA]</scope>
    <source>
        <strain evidence="2">cv. TDa95/00328</strain>
    </source>
</reference>
<gene>
    <name evidence="1" type="ORF">IHE45_20G001300</name>
</gene>
<dbReference type="Proteomes" id="UP000827976">
    <property type="component" value="Chromosome 20"/>
</dbReference>
<protein>
    <submittedName>
        <fullName evidence="1">Uncharacterized protein</fullName>
    </submittedName>
</protein>
<evidence type="ECO:0000313" key="2">
    <source>
        <dbReference type="Proteomes" id="UP000827976"/>
    </source>
</evidence>
<organism evidence="1 2">
    <name type="scientific">Dioscorea alata</name>
    <name type="common">Purple yam</name>
    <dbReference type="NCBI Taxonomy" id="55571"/>
    <lineage>
        <taxon>Eukaryota</taxon>
        <taxon>Viridiplantae</taxon>
        <taxon>Streptophyta</taxon>
        <taxon>Embryophyta</taxon>
        <taxon>Tracheophyta</taxon>
        <taxon>Spermatophyta</taxon>
        <taxon>Magnoliopsida</taxon>
        <taxon>Liliopsida</taxon>
        <taxon>Dioscoreales</taxon>
        <taxon>Dioscoreaceae</taxon>
        <taxon>Dioscorea</taxon>
    </lineage>
</organism>
<accession>A0ACB7TU84</accession>
<proteinExistence type="predicted"/>
<sequence length="148" mass="17198">MELEAFPAKFCKGVRSYWRRRKYIKLESSGSKTAGLRVVRLGDGTHHQSTHRRFWRLKRAIKLRIKAWSPFRLMAKLRDAYIDAMLRLAGKGSSLTISAGPEPLWDRRIPRSRTVKPGRTEFEQRLIFEIYRSLVVSGEIAPKQELTA</sequence>